<comment type="caution">
    <text evidence="8">The sequence shown here is derived from an EMBL/GenBank/DDBJ whole genome shotgun (WGS) entry which is preliminary data.</text>
</comment>
<dbReference type="PROSITE" id="PS00963">
    <property type="entry name" value="RIBOSOMAL_S2_2"/>
    <property type="match status" value="1"/>
</dbReference>
<dbReference type="GO" id="GO:0003735">
    <property type="term" value="F:structural constituent of ribosome"/>
    <property type="evidence" value="ECO:0007669"/>
    <property type="project" value="InterPro"/>
</dbReference>
<dbReference type="GO" id="GO:0006412">
    <property type="term" value="P:translation"/>
    <property type="evidence" value="ECO:0007669"/>
    <property type="project" value="UniProtKB-UniRule"/>
</dbReference>
<name>A0A1G2AQ84_9BACT</name>
<dbReference type="EMBL" id="MHKB01000013">
    <property type="protein sequence ID" value="OGY78656.1"/>
    <property type="molecule type" value="Genomic_DNA"/>
</dbReference>
<dbReference type="Gene3D" id="3.40.50.10490">
    <property type="entry name" value="Glucose-6-phosphate isomerase like protein, domain 1"/>
    <property type="match status" value="1"/>
</dbReference>
<keyword evidence="3 5" id="KW-0687">Ribonucleoprotein</keyword>
<dbReference type="NCBIfam" id="TIGR01011">
    <property type="entry name" value="rpsB_bact"/>
    <property type="match status" value="1"/>
</dbReference>
<evidence type="ECO:0000256" key="3">
    <source>
        <dbReference type="ARBA" id="ARBA00023274"/>
    </source>
</evidence>
<evidence type="ECO:0000256" key="5">
    <source>
        <dbReference type="HAMAP-Rule" id="MF_00291"/>
    </source>
</evidence>
<keyword evidence="2 5" id="KW-0689">Ribosomal protein</keyword>
<dbReference type="HAMAP" id="MF_00291_B">
    <property type="entry name" value="Ribosomal_uS2_B"/>
    <property type="match status" value="1"/>
</dbReference>
<evidence type="ECO:0000256" key="4">
    <source>
        <dbReference type="ARBA" id="ARBA00035256"/>
    </source>
</evidence>
<reference evidence="8 9" key="1">
    <citation type="journal article" date="2016" name="Nat. Commun.">
        <title>Thousands of microbial genomes shed light on interconnected biogeochemical processes in an aquifer system.</title>
        <authorList>
            <person name="Anantharaman K."/>
            <person name="Brown C.T."/>
            <person name="Hug L.A."/>
            <person name="Sharon I."/>
            <person name="Castelle C.J."/>
            <person name="Probst A.J."/>
            <person name="Thomas B.C."/>
            <person name="Singh A."/>
            <person name="Wilkins M.J."/>
            <person name="Karaoz U."/>
            <person name="Brodie E.L."/>
            <person name="Williams K.H."/>
            <person name="Hubbard S.S."/>
            <person name="Banfield J.F."/>
        </authorList>
    </citation>
    <scope>NUCLEOTIDE SEQUENCE [LARGE SCALE GENOMIC DNA]</scope>
</reference>
<evidence type="ECO:0000256" key="2">
    <source>
        <dbReference type="ARBA" id="ARBA00022980"/>
    </source>
</evidence>
<feature type="compositionally biased region" description="Basic and acidic residues" evidence="7">
    <location>
        <begin position="251"/>
        <end position="265"/>
    </location>
</feature>
<dbReference type="CDD" id="cd01425">
    <property type="entry name" value="RPS2"/>
    <property type="match status" value="1"/>
</dbReference>
<dbReference type="Gene3D" id="1.10.287.610">
    <property type="entry name" value="Helix hairpin bin"/>
    <property type="match status" value="1"/>
</dbReference>
<dbReference type="GO" id="GO:0022627">
    <property type="term" value="C:cytosolic small ribosomal subunit"/>
    <property type="evidence" value="ECO:0007669"/>
    <property type="project" value="TreeGrafter"/>
</dbReference>
<protein>
    <recommendedName>
        <fullName evidence="4 5">Small ribosomal subunit protein uS2</fullName>
    </recommendedName>
</protein>
<feature type="compositionally biased region" description="Basic and acidic residues" evidence="7">
    <location>
        <begin position="274"/>
        <end position="287"/>
    </location>
</feature>
<dbReference type="InterPro" id="IPR023591">
    <property type="entry name" value="Ribosomal_uS2_flav_dom_sf"/>
</dbReference>
<dbReference type="PRINTS" id="PR00395">
    <property type="entry name" value="RIBOSOMALS2"/>
</dbReference>
<gene>
    <name evidence="5" type="primary">rpsB</name>
    <name evidence="8" type="ORF">A3B74_04760</name>
</gene>
<feature type="region of interest" description="Disordered" evidence="7">
    <location>
        <begin position="251"/>
        <end position="287"/>
    </location>
</feature>
<dbReference type="InterPro" id="IPR005706">
    <property type="entry name" value="Ribosomal_uS2_bac/mit/plastid"/>
</dbReference>
<proteinExistence type="inferred from homology"/>
<evidence type="ECO:0000256" key="1">
    <source>
        <dbReference type="ARBA" id="ARBA00006242"/>
    </source>
</evidence>
<accession>A0A1G2AQ84</accession>
<evidence type="ECO:0000313" key="9">
    <source>
        <dbReference type="Proteomes" id="UP000177165"/>
    </source>
</evidence>
<evidence type="ECO:0000313" key="8">
    <source>
        <dbReference type="EMBL" id="OGY78656.1"/>
    </source>
</evidence>
<dbReference type="AlphaFoldDB" id="A0A1G2AQ84"/>
<dbReference type="SUPFAM" id="SSF52313">
    <property type="entry name" value="Ribosomal protein S2"/>
    <property type="match status" value="1"/>
</dbReference>
<dbReference type="PANTHER" id="PTHR12534:SF0">
    <property type="entry name" value="SMALL RIBOSOMAL SUBUNIT PROTEIN US2M"/>
    <property type="match status" value="1"/>
</dbReference>
<organism evidence="8 9">
    <name type="scientific">Candidatus Kerfeldbacteria bacterium RIFCSPHIGHO2_02_FULL_42_14</name>
    <dbReference type="NCBI Taxonomy" id="1798540"/>
    <lineage>
        <taxon>Bacteria</taxon>
        <taxon>Candidatus Kerfeldiibacteriota</taxon>
    </lineage>
</organism>
<sequence length="287" mass="32770">MQITTPEVLELLQNGVHFGHKTSKWHPKMRPFIFTERNGVHILDLEKTKEQLEKVCEYAATLAKQGKTILFVGTKRQAKELIKKYATSCKMPYIVERWLGGLFTNFSTVSRLMRTLQTLKKKQEAGELKKYTKKEQLEFQREIERLEKLVGGITELKQLPNAIFVVGVREEKTAIREAQKKRVPIIGIADSNVDPDTLDWCIPANDDAIKSIEIIVKTVSDAIQIGQKSRMEAPQDASQTKDIVQEKEKVNISTEVKDTNTDVKTDVTITEQQQEQKETEKKTSAEL</sequence>
<dbReference type="InterPro" id="IPR018130">
    <property type="entry name" value="Ribosomal_uS2_CS"/>
</dbReference>
<evidence type="ECO:0000256" key="7">
    <source>
        <dbReference type="SAM" id="MobiDB-lite"/>
    </source>
</evidence>
<comment type="similarity">
    <text evidence="1 5 6">Belongs to the universal ribosomal protein uS2 family.</text>
</comment>
<dbReference type="STRING" id="1798540.A3B74_04760"/>
<dbReference type="Proteomes" id="UP000177165">
    <property type="component" value="Unassembled WGS sequence"/>
</dbReference>
<dbReference type="InterPro" id="IPR001865">
    <property type="entry name" value="Ribosomal_uS2"/>
</dbReference>
<dbReference type="Pfam" id="PF00318">
    <property type="entry name" value="Ribosomal_S2"/>
    <property type="match status" value="1"/>
</dbReference>
<dbReference type="PANTHER" id="PTHR12534">
    <property type="entry name" value="30S RIBOSOMAL PROTEIN S2 PROKARYOTIC AND ORGANELLAR"/>
    <property type="match status" value="1"/>
</dbReference>
<evidence type="ECO:0000256" key="6">
    <source>
        <dbReference type="RuleBase" id="RU003631"/>
    </source>
</evidence>